<keyword evidence="1" id="KW-0472">Membrane</keyword>
<gene>
    <name evidence="2" type="ORF">NDEV_1253</name>
</gene>
<dbReference type="AlphaFoldDB" id="A0A128A3V7"/>
<keyword evidence="3" id="KW-1185">Reference proteome</keyword>
<dbReference type="SUPFAM" id="SSF143865">
    <property type="entry name" value="CorA soluble domain-like"/>
    <property type="match status" value="1"/>
</dbReference>
<evidence type="ECO:0000256" key="1">
    <source>
        <dbReference type="SAM" id="Phobius"/>
    </source>
</evidence>
<dbReference type="Gene3D" id="1.20.58.340">
    <property type="entry name" value="Magnesium transport protein CorA, transmembrane region"/>
    <property type="match status" value="1"/>
</dbReference>
<dbReference type="EMBL" id="LN890280">
    <property type="protein sequence ID" value="CUR52018.1"/>
    <property type="molecule type" value="Genomic_DNA"/>
</dbReference>
<name>A0A128A3V7_9ARCH</name>
<dbReference type="KEGG" id="ndv:NDEV_1253"/>
<dbReference type="InterPro" id="IPR045861">
    <property type="entry name" value="CorA_cytoplasmic_dom"/>
</dbReference>
<dbReference type="GO" id="GO:0016020">
    <property type="term" value="C:membrane"/>
    <property type="evidence" value="ECO:0007669"/>
    <property type="project" value="InterPro"/>
</dbReference>
<sequence length="347" mass="38850">MIKAINAAGIQNDGVPFKKPTVDLAELSEITSSGRLTWIECVVDSIIDEAPKILEKCGITMDASLLLSGYVSSYEDRGDTLGLMIPFVVPGNNKAQTAPILIFMRKDLILTIHDDYGGKITKLYNYAPTLLRKLPKDADTWADRQTILLARIIDEICETNFSILRLIVERAEQFEIDIAGSRQITRDISLELSDMKTSLLTFLNAIWASYDTVHNLKYGDAEMVSDDEVILGKFEVILGRLDRQIQMAENVMQMVATGVNVVQAEVTNKVTIFIIWWTVAGTAALVPNTLATVFGLYPNHEQLFGPISYMLIMSAILSTAFAYYYVRKFFGKSVGIEKLKRFRKKPT</sequence>
<keyword evidence="1" id="KW-0812">Transmembrane</keyword>
<feature type="transmembrane region" description="Helical" evidence="1">
    <location>
        <begin position="303"/>
        <end position="326"/>
    </location>
</feature>
<proteinExistence type="predicted"/>
<organism evidence="2 3">
    <name type="scientific">Nitrosotalea devaniterrae</name>
    <dbReference type="NCBI Taxonomy" id="1078905"/>
    <lineage>
        <taxon>Archaea</taxon>
        <taxon>Nitrososphaerota</taxon>
        <taxon>Nitrososphaeria</taxon>
        <taxon>Nitrosotaleales</taxon>
        <taxon>Nitrosotaleaceae</taxon>
        <taxon>Nitrosotalea</taxon>
    </lineage>
</organism>
<accession>A0A128A3V7</accession>
<feature type="transmembrane region" description="Helical" evidence="1">
    <location>
        <begin position="273"/>
        <end position="297"/>
    </location>
</feature>
<dbReference type="InterPro" id="IPR002523">
    <property type="entry name" value="MgTranspt_CorA/ZnTranspt_ZntB"/>
</dbReference>
<reference evidence="3" key="1">
    <citation type="submission" date="2015-10" db="EMBL/GenBank/DDBJ databases">
        <authorList>
            <person name="Lehtovirta-Morley L.E."/>
            <person name="Vieille C."/>
        </authorList>
    </citation>
    <scope>NUCLEOTIDE SEQUENCE [LARGE SCALE GENOMIC DNA]</scope>
</reference>
<dbReference type="Pfam" id="PF01544">
    <property type="entry name" value="CorA"/>
    <property type="match status" value="1"/>
</dbReference>
<evidence type="ECO:0000313" key="2">
    <source>
        <dbReference type="EMBL" id="CUR52018.1"/>
    </source>
</evidence>
<protein>
    <submittedName>
        <fullName evidence="2">Magnesium/cobalt transport protein, CorA</fullName>
    </submittedName>
</protein>
<evidence type="ECO:0000313" key="3">
    <source>
        <dbReference type="Proteomes" id="UP000196239"/>
    </source>
</evidence>
<dbReference type="Proteomes" id="UP000196239">
    <property type="component" value="Chromosome 1"/>
</dbReference>
<dbReference type="GO" id="GO:0046873">
    <property type="term" value="F:metal ion transmembrane transporter activity"/>
    <property type="evidence" value="ECO:0007669"/>
    <property type="project" value="InterPro"/>
</dbReference>
<keyword evidence="1" id="KW-1133">Transmembrane helix</keyword>